<reference evidence="1" key="1">
    <citation type="submission" date="2020-02" db="EMBL/GenBank/DDBJ databases">
        <authorList>
            <person name="Scholz U."/>
            <person name="Mascher M."/>
            <person name="Fiebig A."/>
        </authorList>
    </citation>
    <scope>NUCLEOTIDE SEQUENCE</scope>
</reference>
<sequence>MGEAEHEHIQHHQCRE</sequence>
<dbReference type="Proteomes" id="UP000663760">
    <property type="component" value="Chromosome 8"/>
</dbReference>
<evidence type="ECO:0000313" key="1">
    <source>
        <dbReference type="EMBL" id="CAA7400952.1"/>
    </source>
</evidence>
<proteinExistence type="predicted"/>
<accession>A0A7I8KU11</accession>
<keyword evidence="2" id="KW-1185">Reference proteome</keyword>
<dbReference type="EMBL" id="LR746271">
    <property type="protein sequence ID" value="CAA7400952.1"/>
    <property type="molecule type" value="Genomic_DNA"/>
</dbReference>
<dbReference type="AlphaFoldDB" id="A0A7I8KU11"/>
<protein>
    <submittedName>
        <fullName evidence="1">Uncharacterized protein</fullName>
    </submittedName>
</protein>
<gene>
    <name evidence="1" type="ORF">SI8410_08011630</name>
</gene>
<organism evidence="1 2">
    <name type="scientific">Spirodela intermedia</name>
    <name type="common">Intermediate duckweed</name>
    <dbReference type="NCBI Taxonomy" id="51605"/>
    <lineage>
        <taxon>Eukaryota</taxon>
        <taxon>Viridiplantae</taxon>
        <taxon>Streptophyta</taxon>
        <taxon>Embryophyta</taxon>
        <taxon>Tracheophyta</taxon>
        <taxon>Spermatophyta</taxon>
        <taxon>Magnoliopsida</taxon>
        <taxon>Liliopsida</taxon>
        <taxon>Araceae</taxon>
        <taxon>Lemnoideae</taxon>
        <taxon>Spirodela</taxon>
    </lineage>
</organism>
<evidence type="ECO:0000313" key="2">
    <source>
        <dbReference type="Proteomes" id="UP000663760"/>
    </source>
</evidence>
<name>A0A7I8KU11_SPIIN</name>